<dbReference type="PROSITE" id="PS51914">
    <property type="entry name" value="MRH"/>
    <property type="match status" value="1"/>
</dbReference>
<evidence type="ECO:0000256" key="6">
    <source>
        <dbReference type="ARBA" id="ARBA00023157"/>
    </source>
</evidence>
<dbReference type="AlphaFoldDB" id="A3GGW8"/>
<evidence type="ECO:0000256" key="4">
    <source>
        <dbReference type="ARBA" id="ARBA00022734"/>
    </source>
</evidence>
<comment type="function">
    <text evidence="7">Lectin involved in the quality control of the secretory pathway. As a member of the endoplasmic reticulum-associated degradation lumenal (ERAD-L) surveillance system, targets misfolded endoplasmic reticulum lumenal glycoproteins for degradation.</text>
</comment>
<evidence type="ECO:0000259" key="10">
    <source>
        <dbReference type="PROSITE" id="PS51914"/>
    </source>
</evidence>
<feature type="signal peptide" evidence="9">
    <location>
        <begin position="1"/>
        <end position="16"/>
    </location>
</feature>
<evidence type="ECO:0000313" key="11">
    <source>
        <dbReference type="EMBL" id="EAZ63604.2"/>
    </source>
</evidence>
<dbReference type="KEGG" id="pic:PICST_51634"/>
<dbReference type="HOGENOM" id="CLU_036515_0_0_1"/>
<keyword evidence="5 7" id="KW-0256">Endoplasmic reticulum</keyword>
<keyword evidence="4 7" id="KW-0430">Lectin</keyword>
<evidence type="ECO:0000256" key="1">
    <source>
        <dbReference type="ARBA" id="ARBA00004367"/>
    </source>
</evidence>
<dbReference type="STRING" id="322104.A3GGW8"/>
<gene>
    <name evidence="11" type="ORF">PICST_51634</name>
</gene>
<feature type="region of interest" description="Disordered" evidence="8">
    <location>
        <begin position="557"/>
        <end position="576"/>
    </location>
</feature>
<evidence type="ECO:0000256" key="8">
    <source>
        <dbReference type="SAM" id="MobiDB-lite"/>
    </source>
</evidence>
<dbReference type="InterPro" id="IPR044865">
    <property type="entry name" value="MRH_dom"/>
</dbReference>
<evidence type="ECO:0000256" key="3">
    <source>
        <dbReference type="ARBA" id="ARBA00022729"/>
    </source>
</evidence>
<dbReference type="InParanoid" id="A3GGW8"/>
<feature type="chain" id="PRO_5002653093" description="Endoplasmic reticulum lectin" evidence="9">
    <location>
        <begin position="17"/>
        <end position="576"/>
    </location>
</feature>
<keyword evidence="3 9" id="KW-0732">Signal</keyword>
<dbReference type="GO" id="GO:0030968">
    <property type="term" value="P:endoplasmic reticulum unfolded protein response"/>
    <property type="evidence" value="ECO:0007669"/>
    <property type="project" value="UniProtKB-UniRule"/>
</dbReference>
<comment type="subcellular location">
    <subcellularLocation>
        <location evidence="1 7">Endoplasmic reticulum membrane</location>
        <topology evidence="1 7">Peripheral membrane protein</topology>
        <orientation evidence="1 7">Lumenal side</orientation>
    </subcellularLocation>
</comment>
<keyword evidence="12" id="KW-1185">Reference proteome</keyword>
<evidence type="ECO:0000313" key="12">
    <source>
        <dbReference type="Proteomes" id="UP000002258"/>
    </source>
</evidence>
<dbReference type="InterPro" id="IPR009011">
    <property type="entry name" value="Man6P_isomerase_rcpt-bd_dom_sf"/>
</dbReference>
<dbReference type="eggNOG" id="KOG3394">
    <property type="taxonomic scope" value="Eukaryota"/>
</dbReference>
<dbReference type="OMA" id="TFILWFE"/>
<sequence length="576" mass="65754">MRLSLFLLLSIAVAISPEFRVSYYHANIPQDIAKSFLQLNSEIKEDGQFELLNIDRTPAKSEKYLCFRPSNITLQKSDSDLAQEQVSSPTLDDLKLKAVQTVADSFKREVCTFHSGSYWIYGYCFGDKIIQFHPDMEHFRLTGKHKPTEPDYVYTLGRFKGGPRNEIVKIENEAQKHNNQLDPGDFSIHDDLSTPFSNSLEPKKKSPLVISHVISDGEICDLTGQPRSVEVVYKCHASNSGFAAIMETSEVKTCQYQMTINLPELCNIEGFKPIRNDENVLEIECKRVDTNSVAGKESNPVGSDKTVQLSDFYEYTDDLPFNDKLFPVTANYKINVRDYKSIPCGSGFFLGVPTKFVDSKNMYWNNRYIMIYSGMFNSEHDLLDRVSALFRSSLNTKFPSPVFIDQHSATTLRWDDSFIVWFELYDFYGDLITLIRLEREGTRKDDTLFISLVNPDTMKDQDGDLVEIVSFAAPNHQWNFESFRRYTQEEKKKIAAGEPLDDHILQQENKLIIVTVTETAKVPGSTEVDEIVFGEEKPIGEIIDVKKVNDVVVDENEVRESAEGEKVNTEVEHDEL</sequence>
<dbReference type="InterPro" id="IPR045149">
    <property type="entry name" value="OS-9-like"/>
</dbReference>
<dbReference type="GO" id="GO:0005788">
    <property type="term" value="C:endoplasmic reticulum lumen"/>
    <property type="evidence" value="ECO:0007669"/>
    <property type="project" value="UniProtKB-UniRule"/>
</dbReference>
<dbReference type="GO" id="GO:0030246">
    <property type="term" value="F:carbohydrate binding"/>
    <property type="evidence" value="ECO:0007669"/>
    <property type="project" value="UniProtKB-UniRule"/>
</dbReference>
<dbReference type="OrthoDB" id="448954at2759"/>
<evidence type="ECO:0000256" key="7">
    <source>
        <dbReference type="RuleBase" id="RU369099"/>
    </source>
</evidence>
<dbReference type="RefSeq" id="XP_001387627.2">
    <property type="nucleotide sequence ID" value="XM_001387590.1"/>
</dbReference>
<dbReference type="Proteomes" id="UP000002258">
    <property type="component" value="Chromosome 1"/>
</dbReference>
<dbReference type="GO" id="GO:0030970">
    <property type="term" value="P:retrograde protein transport, ER to cytosol"/>
    <property type="evidence" value="ECO:0007669"/>
    <property type="project" value="TreeGrafter"/>
</dbReference>
<accession>A3GGW8</accession>
<dbReference type="Pfam" id="PF07915">
    <property type="entry name" value="PRKCSH"/>
    <property type="match status" value="1"/>
</dbReference>
<feature type="domain" description="MRH" evidence="10">
    <location>
        <begin position="109"/>
        <end position="268"/>
    </location>
</feature>
<comment type="caution">
    <text evidence="11">The sequence shown here is derived from an EMBL/GenBank/DDBJ whole genome shotgun (WGS) entry which is preliminary data.</text>
</comment>
<evidence type="ECO:0000256" key="5">
    <source>
        <dbReference type="ARBA" id="ARBA00022824"/>
    </source>
</evidence>
<dbReference type="Gene3D" id="2.70.130.10">
    <property type="entry name" value="Mannose-6-phosphate receptor binding domain"/>
    <property type="match status" value="1"/>
</dbReference>
<dbReference type="GO" id="GO:0005789">
    <property type="term" value="C:endoplasmic reticulum membrane"/>
    <property type="evidence" value="ECO:0007669"/>
    <property type="project" value="UniProtKB-SubCell"/>
</dbReference>
<organism evidence="11 12">
    <name type="scientific">Scheffersomyces stipitis (strain ATCC 58785 / CBS 6054 / NBRC 10063 / NRRL Y-11545)</name>
    <name type="common">Yeast</name>
    <name type="synonym">Pichia stipitis</name>
    <dbReference type="NCBI Taxonomy" id="322104"/>
    <lineage>
        <taxon>Eukaryota</taxon>
        <taxon>Fungi</taxon>
        <taxon>Dikarya</taxon>
        <taxon>Ascomycota</taxon>
        <taxon>Saccharomycotina</taxon>
        <taxon>Pichiomycetes</taxon>
        <taxon>Debaryomycetaceae</taxon>
        <taxon>Scheffersomyces</taxon>
    </lineage>
</organism>
<evidence type="ECO:0000256" key="9">
    <source>
        <dbReference type="SAM" id="SignalP"/>
    </source>
</evidence>
<keyword evidence="6" id="KW-1015">Disulfide bond</keyword>
<reference evidence="11 12" key="1">
    <citation type="journal article" date="2007" name="Nat. Biotechnol.">
        <title>Genome sequence of the lignocellulose-bioconverting and xylose-fermenting yeast Pichia stipitis.</title>
        <authorList>
            <person name="Jeffries T.W."/>
            <person name="Grigoriev I.V."/>
            <person name="Grimwood J."/>
            <person name="Laplaza J.M."/>
            <person name="Aerts A."/>
            <person name="Salamov A."/>
            <person name="Schmutz J."/>
            <person name="Lindquist E."/>
            <person name="Dehal P."/>
            <person name="Shapiro H."/>
            <person name="Jin Y.S."/>
            <person name="Passoth V."/>
            <person name="Richardson P.M."/>
        </authorList>
    </citation>
    <scope>NUCLEOTIDE SEQUENCE [LARGE SCALE GENOMIC DNA]</scope>
    <source>
        <strain evidence="12">ATCC 58785 / CBS 6054 / NBRC 10063 / NRRL Y-11545</strain>
    </source>
</reference>
<dbReference type="InterPro" id="IPR012913">
    <property type="entry name" value="OS9-like_dom"/>
</dbReference>
<keyword evidence="7" id="KW-0472">Membrane</keyword>
<dbReference type="PANTHER" id="PTHR15414:SF0">
    <property type="entry name" value="ENDOPLASMIC RETICULUM LECTIN 1"/>
    <property type="match status" value="1"/>
</dbReference>
<evidence type="ECO:0000256" key="2">
    <source>
        <dbReference type="ARBA" id="ARBA00009918"/>
    </source>
</evidence>
<protein>
    <recommendedName>
        <fullName evidence="7">Endoplasmic reticulum lectin</fullName>
    </recommendedName>
    <alternativeName>
        <fullName evidence="7">Protein OS-9 homolog</fullName>
    </alternativeName>
</protein>
<dbReference type="EMBL" id="AAVQ01000001">
    <property type="protein sequence ID" value="EAZ63604.2"/>
    <property type="molecule type" value="Genomic_DNA"/>
</dbReference>
<comment type="similarity">
    <text evidence="2 7">Belongs to the OS-9 family.</text>
</comment>
<dbReference type="PANTHER" id="PTHR15414">
    <property type="entry name" value="OS-9-RELATED"/>
    <property type="match status" value="1"/>
</dbReference>
<dbReference type="GeneID" id="4851517"/>
<proteinExistence type="inferred from homology"/>
<name>A3GGW8_PICST</name>